<reference evidence="2 3" key="1">
    <citation type="submission" date="2024-03" db="EMBL/GenBank/DDBJ databases">
        <title>Complete genome sequence of the green alga Chloropicon roscoffensis RCC1871.</title>
        <authorList>
            <person name="Lemieux C."/>
            <person name="Pombert J.-F."/>
            <person name="Otis C."/>
            <person name="Turmel M."/>
        </authorList>
    </citation>
    <scope>NUCLEOTIDE SEQUENCE [LARGE SCALE GENOMIC DNA]</scope>
    <source>
        <strain evidence="2 3">RCC1871</strain>
    </source>
</reference>
<accession>A0AAX4P8G0</accession>
<keyword evidence="3" id="KW-1185">Reference proteome</keyword>
<dbReference type="Gene3D" id="3.40.50.150">
    <property type="entry name" value="Vaccinia Virus protein VP39"/>
    <property type="match status" value="1"/>
</dbReference>
<dbReference type="SUPFAM" id="SSF53335">
    <property type="entry name" value="S-adenosyl-L-methionine-dependent methyltransferases"/>
    <property type="match status" value="1"/>
</dbReference>
<feature type="domain" description="Ribosomal RNA large subunit methyltransferase K/L-like methyltransferase" evidence="1">
    <location>
        <begin position="205"/>
        <end position="354"/>
    </location>
</feature>
<evidence type="ECO:0000259" key="1">
    <source>
        <dbReference type="Pfam" id="PF01170"/>
    </source>
</evidence>
<proteinExistence type="predicted"/>
<dbReference type="AlphaFoldDB" id="A0AAX4P8G0"/>
<sequence>MVDGIRSEGGATTSSDPMEFDLYATIAAKSMLRAAREELRAVLGVDEAIVAMGQGKLVFRCPISSLRALGDDLGQIKALERVGYLMTYRETTESSPHGSPESLDDLARLLAEECDWRKAAKLLGGGRKLQFRVKRSGNVLRGHSTSEIARSLALGGVVDERAGWSVSVRGDLTVTVELSDVGVLVGVLIAKQADFNEGNVEVKGLDPVVAWGLVRAADPKEGEVLLDLCVGRGLVLAEAHRLCGGLGSVLGLDLDEAMVESASTNTAGLHRAQIMRADATRVPLRSGSVDLIVSDLPFGYKMGGSVEDNAGLYTKIFAEMERLLRRDTGRAVLLTNHDNHPNMASCLERAAWLKLVTRRHVLLGRQKCFIYLVAGAGASGANEVLKPGVFEWEERRGKERWSKRRRLSRKGLKLVVV</sequence>
<dbReference type="EMBL" id="CP151505">
    <property type="protein sequence ID" value="WZN62154.1"/>
    <property type="molecule type" value="Genomic_DNA"/>
</dbReference>
<dbReference type="Proteomes" id="UP001472866">
    <property type="component" value="Chromosome 05"/>
</dbReference>
<gene>
    <name evidence="2" type="ORF">HKI87_05g36900</name>
</gene>
<evidence type="ECO:0000313" key="3">
    <source>
        <dbReference type="Proteomes" id="UP001472866"/>
    </source>
</evidence>
<dbReference type="CDD" id="cd02440">
    <property type="entry name" value="AdoMet_MTases"/>
    <property type="match status" value="1"/>
</dbReference>
<dbReference type="GO" id="GO:0016423">
    <property type="term" value="F:tRNA (guanine) methyltransferase activity"/>
    <property type="evidence" value="ECO:0007669"/>
    <property type="project" value="TreeGrafter"/>
</dbReference>
<evidence type="ECO:0000313" key="2">
    <source>
        <dbReference type="EMBL" id="WZN62154.1"/>
    </source>
</evidence>
<dbReference type="InterPro" id="IPR000241">
    <property type="entry name" value="RlmKL-like_Mtase"/>
</dbReference>
<dbReference type="GO" id="GO:0030488">
    <property type="term" value="P:tRNA methylation"/>
    <property type="evidence" value="ECO:0007669"/>
    <property type="project" value="TreeGrafter"/>
</dbReference>
<protein>
    <submittedName>
        <fullName evidence="2">THUMP domain-containing protein</fullName>
    </submittedName>
</protein>
<dbReference type="GO" id="GO:0043527">
    <property type="term" value="C:tRNA methyltransferase complex"/>
    <property type="evidence" value="ECO:0007669"/>
    <property type="project" value="UniProtKB-ARBA"/>
</dbReference>
<name>A0AAX4P8G0_9CHLO</name>
<dbReference type="InterPro" id="IPR029063">
    <property type="entry name" value="SAM-dependent_MTases_sf"/>
</dbReference>
<dbReference type="PANTHER" id="PTHR14911:SF13">
    <property type="entry name" value="TRNA (GUANINE(6)-N2)-METHYLTRANSFERASE THUMP3"/>
    <property type="match status" value="1"/>
</dbReference>
<organism evidence="2 3">
    <name type="scientific">Chloropicon roscoffensis</name>
    <dbReference type="NCBI Taxonomy" id="1461544"/>
    <lineage>
        <taxon>Eukaryota</taxon>
        <taxon>Viridiplantae</taxon>
        <taxon>Chlorophyta</taxon>
        <taxon>Chloropicophyceae</taxon>
        <taxon>Chloropicales</taxon>
        <taxon>Chloropicaceae</taxon>
        <taxon>Chloropicon</taxon>
    </lineage>
</organism>
<dbReference type="PANTHER" id="PTHR14911">
    <property type="entry name" value="THUMP DOMAIN-CONTAINING"/>
    <property type="match status" value="1"/>
</dbReference>
<dbReference type="Pfam" id="PF01170">
    <property type="entry name" value="UPF0020"/>
    <property type="match status" value="1"/>
</dbReference>